<evidence type="ECO:0000256" key="1">
    <source>
        <dbReference type="SAM" id="MobiDB-lite"/>
    </source>
</evidence>
<reference evidence="2" key="1">
    <citation type="submission" date="2014-09" db="EMBL/GenBank/DDBJ databases">
        <authorList>
            <person name="Magalhaes I.L.F."/>
            <person name="Oliveira U."/>
            <person name="Santos F.R."/>
            <person name="Vidigal T.H.D.A."/>
            <person name="Brescovit A.D."/>
            <person name="Santos A.J."/>
        </authorList>
    </citation>
    <scope>NUCLEOTIDE SEQUENCE</scope>
    <source>
        <tissue evidence="2">Shoot tissue taken approximately 20 cm above the soil surface</tissue>
    </source>
</reference>
<accession>A0A0A9F6F1</accession>
<feature type="region of interest" description="Disordered" evidence="1">
    <location>
        <begin position="1"/>
        <end position="26"/>
    </location>
</feature>
<dbReference type="EMBL" id="GBRH01192195">
    <property type="protein sequence ID" value="JAE05701.1"/>
    <property type="molecule type" value="Transcribed_RNA"/>
</dbReference>
<sequence>MAAARWVEPRPPSTADLAACCLGEHQ</sequence>
<evidence type="ECO:0000313" key="2">
    <source>
        <dbReference type="EMBL" id="JAE05701.1"/>
    </source>
</evidence>
<name>A0A0A9F6F1_ARUDO</name>
<reference evidence="2" key="2">
    <citation type="journal article" date="2015" name="Data Brief">
        <title>Shoot transcriptome of the giant reed, Arundo donax.</title>
        <authorList>
            <person name="Barrero R.A."/>
            <person name="Guerrero F.D."/>
            <person name="Moolhuijzen P."/>
            <person name="Goolsby J.A."/>
            <person name="Tidwell J."/>
            <person name="Bellgard S.E."/>
            <person name="Bellgard M.I."/>
        </authorList>
    </citation>
    <scope>NUCLEOTIDE SEQUENCE</scope>
    <source>
        <tissue evidence="2">Shoot tissue taken approximately 20 cm above the soil surface</tissue>
    </source>
</reference>
<dbReference type="AlphaFoldDB" id="A0A0A9F6F1"/>
<organism evidence="2">
    <name type="scientific">Arundo donax</name>
    <name type="common">Giant reed</name>
    <name type="synonym">Donax arundinaceus</name>
    <dbReference type="NCBI Taxonomy" id="35708"/>
    <lineage>
        <taxon>Eukaryota</taxon>
        <taxon>Viridiplantae</taxon>
        <taxon>Streptophyta</taxon>
        <taxon>Embryophyta</taxon>
        <taxon>Tracheophyta</taxon>
        <taxon>Spermatophyta</taxon>
        <taxon>Magnoliopsida</taxon>
        <taxon>Liliopsida</taxon>
        <taxon>Poales</taxon>
        <taxon>Poaceae</taxon>
        <taxon>PACMAD clade</taxon>
        <taxon>Arundinoideae</taxon>
        <taxon>Arundineae</taxon>
        <taxon>Arundo</taxon>
    </lineage>
</organism>
<proteinExistence type="predicted"/>
<protein>
    <submittedName>
        <fullName evidence="2">Uncharacterized protein</fullName>
    </submittedName>
</protein>